<evidence type="ECO:0000313" key="5">
    <source>
        <dbReference type="Proteomes" id="UP000004994"/>
    </source>
</evidence>
<dbReference type="InterPro" id="IPR036770">
    <property type="entry name" value="Ankyrin_rpt-contain_sf"/>
</dbReference>
<reference evidence="4" key="1">
    <citation type="journal article" date="2012" name="Nature">
        <title>The tomato genome sequence provides insights into fleshy fruit evolution.</title>
        <authorList>
            <consortium name="Tomato Genome Consortium"/>
        </authorList>
    </citation>
    <scope>NUCLEOTIDE SEQUENCE [LARGE SCALE GENOMIC DNA]</scope>
    <source>
        <strain evidence="4">cv. Heinz 1706</strain>
    </source>
</reference>
<feature type="repeat" description="ANK" evidence="3">
    <location>
        <begin position="54"/>
        <end position="86"/>
    </location>
</feature>
<sequence length="188" mass="21049">MEISTILMRHKDSSCGHFDMQMIGTFLSFASRGDRVGLNQMLRRGISPNVQDYDKRTALHLAASEGHASIVELLLAYKADVNLKDRWRRTPLTDAKLYGHRDICRILEVCGGKDSNSDHPLLSSFLNKATNQIASHKLLNPSSLPRAIHFFLHDLVRSLHSGNVNLGDDMEKGLREQMNRGPTTLGNT</sequence>
<dbReference type="SUPFAM" id="SSF48403">
    <property type="entry name" value="Ankyrin repeat"/>
    <property type="match status" value="1"/>
</dbReference>
<proteinExistence type="predicted"/>
<dbReference type="InParanoid" id="A0A3Q7FAN8"/>
<dbReference type="InterPro" id="IPR002110">
    <property type="entry name" value="Ankyrin_rpt"/>
</dbReference>
<dbReference type="Gene3D" id="1.25.40.20">
    <property type="entry name" value="Ankyrin repeat-containing domain"/>
    <property type="match status" value="1"/>
</dbReference>
<dbReference type="SMART" id="SM00248">
    <property type="entry name" value="ANK"/>
    <property type="match status" value="2"/>
</dbReference>
<dbReference type="Pfam" id="PF12796">
    <property type="entry name" value="Ank_2"/>
    <property type="match status" value="1"/>
</dbReference>
<dbReference type="PANTHER" id="PTHR24166">
    <property type="entry name" value="ROLLING PEBBLES, ISOFORM B"/>
    <property type="match status" value="1"/>
</dbReference>
<dbReference type="PROSITE" id="PS50088">
    <property type="entry name" value="ANK_REPEAT"/>
    <property type="match status" value="1"/>
</dbReference>
<dbReference type="Gramene" id="Solyc02g091160.3.1">
    <property type="protein sequence ID" value="Solyc02g091160.3.1"/>
    <property type="gene ID" value="Solyc02g091160.3"/>
</dbReference>
<dbReference type="Proteomes" id="UP000004994">
    <property type="component" value="Chromosome 2"/>
</dbReference>
<protein>
    <submittedName>
        <fullName evidence="4">Uncharacterized protein</fullName>
    </submittedName>
</protein>
<keyword evidence="1" id="KW-0677">Repeat</keyword>
<evidence type="ECO:0000313" key="4">
    <source>
        <dbReference type="EnsemblPlants" id="Solyc02g091160.3.1"/>
    </source>
</evidence>
<accession>A0A3Q7FAN8</accession>
<dbReference type="STRING" id="4081.A0A3Q7FAN8"/>
<reference evidence="4" key="2">
    <citation type="submission" date="2019-01" db="UniProtKB">
        <authorList>
            <consortium name="EnsemblPlants"/>
        </authorList>
    </citation>
    <scope>IDENTIFICATION</scope>
    <source>
        <strain evidence="4">cv. Heinz 1706</strain>
    </source>
</reference>
<dbReference type="InterPro" id="IPR050889">
    <property type="entry name" value="Dendritic_Spine_Reg/Scaffold"/>
</dbReference>
<dbReference type="PROSITE" id="PS50297">
    <property type="entry name" value="ANK_REP_REGION"/>
    <property type="match status" value="1"/>
</dbReference>
<evidence type="ECO:0000256" key="1">
    <source>
        <dbReference type="ARBA" id="ARBA00022737"/>
    </source>
</evidence>
<evidence type="ECO:0000256" key="3">
    <source>
        <dbReference type="PROSITE-ProRule" id="PRU00023"/>
    </source>
</evidence>
<dbReference type="PANTHER" id="PTHR24166:SF48">
    <property type="entry name" value="PROTEIN VAPYRIN"/>
    <property type="match status" value="1"/>
</dbReference>
<evidence type="ECO:0000256" key="2">
    <source>
        <dbReference type="ARBA" id="ARBA00023043"/>
    </source>
</evidence>
<keyword evidence="2 3" id="KW-0040">ANK repeat</keyword>
<dbReference type="EnsemblPlants" id="Solyc02g091160.3.1">
    <property type="protein sequence ID" value="Solyc02g091160.3.1"/>
    <property type="gene ID" value="Solyc02g091160.3"/>
</dbReference>
<dbReference type="PaxDb" id="4081-Solyc02g091160.2.1"/>
<keyword evidence="5" id="KW-1185">Reference proteome</keyword>
<organism evidence="4">
    <name type="scientific">Solanum lycopersicum</name>
    <name type="common">Tomato</name>
    <name type="synonym">Lycopersicon esculentum</name>
    <dbReference type="NCBI Taxonomy" id="4081"/>
    <lineage>
        <taxon>Eukaryota</taxon>
        <taxon>Viridiplantae</taxon>
        <taxon>Streptophyta</taxon>
        <taxon>Embryophyta</taxon>
        <taxon>Tracheophyta</taxon>
        <taxon>Spermatophyta</taxon>
        <taxon>Magnoliopsida</taxon>
        <taxon>eudicotyledons</taxon>
        <taxon>Gunneridae</taxon>
        <taxon>Pentapetalae</taxon>
        <taxon>asterids</taxon>
        <taxon>lamiids</taxon>
        <taxon>Solanales</taxon>
        <taxon>Solanaceae</taxon>
        <taxon>Solanoideae</taxon>
        <taxon>Solaneae</taxon>
        <taxon>Solanum</taxon>
        <taxon>Solanum subgen. Lycopersicon</taxon>
    </lineage>
</organism>
<dbReference type="AlphaFoldDB" id="A0A3Q7FAN8"/>
<name>A0A3Q7FAN8_SOLLC</name>